<protein>
    <submittedName>
        <fullName evidence="1">Uncharacterized protein</fullName>
    </submittedName>
</protein>
<sequence length="204" mass="21187">MMTLLSCGHQARGAEDRADSVPGSGGGCYVPSQEPGGQEVGGRRAGAAGGSAHTGRARGEDARPPAWRADAVGTSPPGPGEAPRLLFPWSDPPGQAPALDREDPSTRGASDGNWLPMTEDVLDHQVEKMALSARVGQLPCPASPLFAQNAHKRSASAAQVQTICRRVLSRQPISGTGGPVPRKQGRDTEGEPQHRHTLGPAFAV</sequence>
<proteinExistence type="predicted"/>
<dbReference type="EMBL" id="OX596090">
    <property type="protein sequence ID" value="CAI9711204.1"/>
    <property type="molecule type" value="Genomic_DNA"/>
</dbReference>
<gene>
    <name evidence="1" type="ORF">MRATA1EN3_LOCUS22417</name>
</gene>
<dbReference type="Proteomes" id="UP001162501">
    <property type="component" value="Chromosome 6"/>
</dbReference>
<accession>A0ACB0FET5</accession>
<name>A0ACB0FET5_RANTA</name>
<organism evidence="1 2">
    <name type="scientific">Rangifer tarandus platyrhynchus</name>
    <name type="common">Svalbard reindeer</name>
    <dbReference type="NCBI Taxonomy" id="3082113"/>
    <lineage>
        <taxon>Eukaryota</taxon>
        <taxon>Metazoa</taxon>
        <taxon>Chordata</taxon>
        <taxon>Craniata</taxon>
        <taxon>Vertebrata</taxon>
        <taxon>Euteleostomi</taxon>
        <taxon>Mammalia</taxon>
        <taxon>Eutheria</taxon>
        <taxon>Laurasiatheria</taxon>
        <taxon>Artiodactyla</taxon>
        <taxon>Ruminantia</taxon>
        <taxon>Pecora</taxon>
        <taxon>Cervidae</taxon>
        <taxon>Odocoileinae</taxon>
        <taxon>Rangifer</taxon>
    </lineage>
</organism>
<evidence type="ECO:0000313" key="1">
    <source>
        <dbReference type="EMBL" id="CAI9711204.1"/>
    </source>
</evidence>
<reference evidence="1" key="1">
    <citation type="submission" date="2023-05" db="EMBL/GenBank/DDBJ databases">
        <authorList>
            <consortium name="ELIXIR-Norway"/>
        </authorList>
    </citation>
    <scope>NUCLEOTIDE SEQUENCE</scope>
</reference>
<evidence type="ECO:0000313" key="2">
    <source>
        <dbReference type="Proteomes" id="UP001162501"/>
    </source>
</evidence>